<evidence type="ECO:0000256" key="6">
    <source>
        <dbReference type="ARBA" id="ARBA00022840"/>
    </source>
</evidence>
<evidence type="ECO:0000256" key="5">
    <source>
        <dbReference type="ARBA" id="ARBA00022777"/>
    </source>
</evidence>
<evidence type="ECO:0000256" key="7">
    <source>
        <dbReference type="ARBA" id="ARBA00047899"/>
    </source>
</evidence>
<feature type="domain" description="Protein kinase" evidence="11">
    <location>
        <begin position="129"/>
        <end position="401"/>
    </location>
</feature>
<keyword evidence="9" id="KW-0175">Coiled coil</keyword>
<dbReference type="Pfam" id="PF00069">
    <property type="entry name" value="Pkinase"/>
    <property type="match status" value="1"/>
</dbReference>
<comment type="caution">
    <text evidence="12">The sequence shown here is derived from an EMBL/GenBank/DDBJ whole genome shotgun (WGS) entry which is preliminary data.</text>
</comment>
<comment type="catalytic activity">
    <reaction evidence="8">
        <text>L-seryl-[protein] + ATP = O-phospho-L-seryl-[protein] + ADP + H(+)</text>
        <dbReference type="Rhea" id="RHEA:17989"/>
        <dbReference type="Rhea" id="RHEA-COMP:9863"/>
        <dbReference type="Rhea" id="RHEA-COMP:11604"/>
        <dbReference type="ChEBI" id="CHEBI:15378"/>
        <dbReference type="ChEBI" id="CHEBI:29999"/>
        <dbReference type="ChEBI" id="CHEBI:30616"/>
        <dbReference type="ChEBI" id="CHEBI:83421"/>
        <dbReference type="ChEBI" id="CHEBI:456216"/>
        <dbReference type="EC" id="2.7.11.1"/>
    </reaction>
</comment>
<feature type="region of interest" description="Disordered" evidence="10">
    <location>
        <begin position="761"/>
        <end position="794"/>
    </location>
</feature>
<dbReference type="InterPro" id="IPR011990">
    <property type="entry name" value="TPR-like_helical_dom_sf"/>
</dbReference>
<dbReference type="SMART" id="SM00220">
    <property type="entry name" value="S_TKc"/>
    <property type="match status" value="1"/>
</dbReference>
<evidence type="ECO:0000313" key="12">
    <source>
        <dbReference type="EMBL" id="GAA2131691.1"/>
    </source>
</evidence>
<evidence type="ECO:0000256" key="10">
    <source>
        <dbReference type="SAM" id="MobiDB-lite"/>
    </source>
</evidence>
<evidence type="ECO:0000256" key="9">
    <source>
        <dbReference type="SAM" id="Coils"/>
    </source>
</evidence>
<keyword evidence="6" id="KW-0067">ATP-binding</keyword>
<keyword evidence="2" id="KW-0723">Serine/threonine-protein kinase</keyword>
<dbReference type="PANTHER" id="PTHR24363">
    <property type="entry name" value="SERINE/THREONINE PROTEIN KINASE"/>
    <property type="match status" value="1"/>
</dbReference>
<dbReference type="Gene3D" id="3.30.200.20">
    <property type="entry name" value="Phosphorylase Kinase, domain 1"/>
    <property type="match status" value="1"/>
</dbReference>
<dbReference type="PROSITE" id="PS50011">
    <property type="entry name" value="PROTEIN_KINASE_DOM"/>
    <property type="match status" value="1"/>
</dbReference>
<keyword evidence="3" id="KW-0808">Transferase</keyword>
<evidence type="ECO:0000256" key="8">
    <source>
        <dbReference type="ARBA" id="ARBA00048679"/>
    </source>
</evidence>
<keyword evidence="5" id="KW-0418">Kinase</keyword>
<dbReference type="Proteomes" id="UP001500443">
    <property type="component" value="Unassembled WGS sequence"/>
</dbReference>
<feature type="compositionally biased region" description="Low complexity" evidence="10">
    <location>
        <begin position="559"/>
        <end position="568"/>
    </location>
</feature>
<dbReference type="InterPro" id="IPR031636">
    <property type="entry name" value="PknG_TPR"/>
</dbReference>
<proteinExistence type="predicted"/>
<keyword evidence="13" id="KW-1185">Reference proteome</keyword>
<dbReference type="InterPro" id="IPR000719">
    <property type="entry name" value="Prot_kinase_dom"/>
</dbReference>
<feature type="compositionally biased region" description="Acidic residues" evidence="10">
    <location>
        <begin position="547"/>
        <end position="558"/>
    </location>
</feature>
<dbReference type="EC" id="2.7.11.1" evidence="1"/>
<dbReference type="EMBL" id="BAAAPF010000139">
    <property type="protein sequence ID" value="GAA2131691.1"/>
    <property type="molecule type" value="Genomic_DNA"/>
</dbReference>
<dbReference type="Gene3D" id="1.25.40.10">
    <property type="entry name" value="Tetratricopeptide repeat domain"/>
    <property type="match status" value="2"/>
</dbReference>
<evidence type="ECO:0000313" key="13">
    <source>
        <dbReference type="Proteomes" id="UP001500443"/>
    </source>
</evidence>
<evidence type="ECO:0000259" key="11">
    <source>
        <dbReference type="PROSITE" id="PS50011"/>
    </source>
</evidence>
<feature type="region of interest" description="Disordered" evidence="10">
    <location>
        <begin position="542"/>
        <end position="578"/>
    </location>
</feature>
<feature type="compositionally biased region" description="Gly residues" evidence="10">
    <location>
        <begin position="778"/>
        <end position="791"/>
    </location>
</feature>
<comment type="catalytic activity">
    <reaction evidence="7">
        <text>L-threonyl-[protein] + ATP = O-phospho-L-threonyl-[protein] + ADP + H(+)</text>
        <dbReference type="Rhea" id="RHEA:46608"/>
        <dbReference type="Rhea" id="RHEA-COMP:11060"/>
        <dbReference type="Rhea" id="RHEA-COMP:11605"/>
        <dbReference type="ChEBI" id="CHEBI:15378"/>
        <dbReference type="ChEBI" id="CHEBI:30013"/>
        <dbReference type="ChEBI" id="CHEBI:30616"/>
        <dbReference type="ChEBI" id="CHEBI:61977"/>
        <dbReference type="ChEBI" id="CHEBI:456216"/>
        <dbReference type="EC" id="2.7.11.1"/>
    </reaction>
</comment>
<sequence>MTEPAPAAPPARCPHRRYSGADCAGELLAAGYCGRCGRHRDQPPLPEPDGGPARPLVLPELPADDAYDSVLPENAPLAYGKRCGNKACGALLAPPLVEPPVPNEGHCPACGHRYSFVPRLREGDMLGQYRVRGCLAHGGQGWVHLAENTRLDDTQVAVKELLNRHDEQLAELAESERRYLIALDHPDIVRILDYLREERGGAEQPMTYIVMEYVGSNTLEKIVAEVRRGRRGLDIEEVATYGCRILDALDHLHRRTDPIGPLAYCDMKPSNVIHYRDGLKVIDLGGVRRIGERTAPALTEGFAAPETGRTGPTVAHDLHTVGRTLEELARFAATRDIPGTGIASFRHAVRCATAPEPGDRFASAAEMSEQLRGVLREIRALRDKRDRPEPSALFEPTRRLLDAGLGTLPPLGRWLARQPPRRGARPVSEPLDVGPPRAGNVALALPVPVPHPQDEQRSLFRLSTYDPDRRLSQRPDEPSAEICFHNVRLYLRDSPAPAPAKAAAELAEARRILAGSPHRAWQLRWYEGLLALVRAQAAADGAAADETGTDETGADEADAGGAATPAGEPDADDAGSPEAAALSRAYDHFAAVYRRLPGEYAPKLALGYCAERLAAADPPAAAGGRTPEELRRIATDHYLAVWSRNRMQGNGAFGLARLALARGSRRDAVEVLRNVPEDSPDRFAARIAALRISAARLERGDPALPTLREIGAARAELAAPADTGHPAHPADGTPLQLAQEHGLLLEAEFLEWALDLVTGPGAHGPRGTADPGVPDGAEGAGGAGGGAGRGDGFPYDRLLGEPYVPRGGERPLPRVAPFRQSAGRNSPEWHIRLLLAACYRKLSRHCRDDDRAKLVELHNAVRPPTLA</sequence>
<evidence type="ECO:0000256" key="3">
    <source>
        <dbReference type="ARBA" id="ARBA00022679"/>
    </source>
</evidence>
<dbReference type="Pfam" id="PF16918">
    <property type="entry name" value="PknG_TPR"/>
    <property type="match status" value="1"/>
</dbReference>
<feature type="coiled-coil region" evidence="9">
    <location>
        <begin position="151"/>
        <end position="178"/>
    </location>
</feature>
<evidence type="ECO:0000256" key="2">
    <source>
        <dbReference type="ARBA" id="ARBA00022527"/>
    </source>
</evidence>
<dbReference type="SUPFAM" id="SSF56112">
    <property type="entry name" value="Protein kinase-like (PK-like)"/>
    <property type="match status" value="1"/>
</dbReference>
<dbReference type="RefSeq" id="WP_344291377.1">
    <property type="nucleotide sequence ID" value="NZ_BAAAPF010000139.1"/>
</dbReference>
<accession>A0ABP5KF90</accession>
<reference evidence="13" key="1">
    <citation type="journal article" date="2019" name="Int. J. Syst. Evol. Microbiol.">
        <title>The Global Catalogue of Microorganisms (GCM) 10K type strain sequencing project: providing services to taxonomists for standard genome sequencing and annotation.</title>
        <authorList>
            <consortium name="The Broad Institute Genomics Platform"/>
            <consortium name="The Broad Institute Genome Sequencing Center for Infectious Disease"/>
            <person name="Wu L."/>
            <person name="Ma J."/>
        </authorList>
    </citation>
    <scope>NUCLEOTIDE SEQUENCE [LARGE SCALE GENOMIC DNA]</scope>
    <source>
        <strain evidence="13">JCM 15481</strain>
    </source>
</reference>
<evidence type="ECO:0000256" key="4">
    <source>
        <dbReference type="ARBA" id="ARBA00022741"/>
    </source>
</evidence>
<dbReference type="PANTHER" id="PTHR24363:SF0">
    <property type="entry name" value="SERINE_THREONINE KINASE LIKE DOMAIN CONTAINING 1"/>
    <property type="match status" value="1"/>
</dbReference>
<dbReference type="Gene3D" id="1.10.510.10">
    <property type="entry name" value="Transferase(Phosphotransferase) domain 1"/>
    <property type="match status" value="1"/>
</dbReference>
<gene>
    <name evidence="12" type="ORF">GCM10009802_39960</name>
</gene>
<name>A0ABP5KF90_9ACTN</name>
<protein>
    <recommendedName>
        <fullName evidence="1">non-specific serine/threonine protein kinase</fullName>
        <ecNumber evidence="1">2.7.11.1</ecNumber>
    </recommendedName>
</protein>
<feature type="region of interest" description="Disordered" evidence="10">
    <location>
        <begin position="412"/>
        <end position="435"/>
    </location>
</feature>
<dbReference type="InterPro" id="IPR011009">
    <property type="entry name" value="Kinase-like_dom_sf"/>
</dbReference>
<evidence type="ECO:0000256" key="1">
    <source>
        <dbReference type="ARBA" id="ARBA00012513"/>
    </source>
</evidence>
<keyword evidence="4" id="KW-0547">Nucleotide-binding</keyword>
<organism evidence="12 13">
    <name type="scientific">Streptomyces synnematoformans</name>
    <dbReference type="NCBI Taxonomy" id="415721"/>
    <lineage>
        <taxon>Bacteria</taxon>
        <taxon>Bacillati</taxon>
        <taxon>Actinomycetota</taxon>
        <taxon>Actinomycetes</taxon>
        <taxon>Kitasatosporales</taxon>
        <taxon>Streptomycetaceae</taxon>
        <taxon>Streptomyces</taxon>
    </lineage>
</organism>